<comment type="caution">
    <text evidence="1">The sequence shown here is derived from an EMBL/GenBank/DDBJ whole genome shotgun (WGS) entry which is preliminary data.</text>
</comment>
<reference evidence="1 2" key="1">
    <citation type="submission" date="2021-11" db="EMBL/GenBank/DDBJ databases">
        <authorList>
            <person name="Lee D.-H."/>
            <person name="Kim S.-B."/>
        </authorList>
    </citation>
    <scope>NUCLEOTIDE SEQUENCE [LARGE SCALE GENOMIC DNA]</scope>
    <source>
        <strain evidence="1 2">KCTC 52223</strain>
    </source>
</reference>
<proteinExistence type="predicted"/>
<dbReference type="Proteomes" id="UP001198862">
    <property type="component" value="Unassembled WGS sequence"/>
</dbReference>
<accession>A0ABS8L3M5</accession>
<gene>
    <name evidence="1" type="ORF">LJ725_28620</name>
</gene>
<keyword evidence="2" id="KW-1185">Reference proteome</keyword>
<dbReference type="RefSeq" id="WP_230554323.1">
    <property type="nucleotide sequence ID" value="NZ_JAJISD010000021.1"/>
</dbReference>
<name>A0ABS8L3M5_9HYPH</name>
<dbReference type="EMBL" id="JAJISD010000021">
    <property type="protein sequence ID" value="MCC8432952.1"/>
    <property type="molecule type" value="Genomic_DNA"/>
</dbReference>
<organism evidence="1 2">
    <name type="scientific">Reyranella aquatilis</name>
    <dbReference type="NCBI Taxonomy" id="2035356"/>
    <lineage>
        <taxon>Bacteria</taxon>
        <taxon>Pseudomonadati</taxon>
        <taxon>Pseudomonadota</taxon>
        <taxon>Alphaproteobacteria</taxon>
        <taxon>Hyphomicrobiales</taxon>
        <taxon>Reyranellaceae</taxon>
        <taxon>Reyranella</taxon>
    </lineage>
</organism>
<evidence type="ECO:0000313" key="2">
    <source>
        <dbReference type="Proteomes" id="UP001198862"/>
    </source>
</evidence>
<sequence>MSKPEASERKAGSMAGLLLTLSILVGTLFAITNSVTSATVKNSFQIVGYKPSTFVEQPTAPFFYSIGNKLRFGSVIVDEGPILFEAKPSDGGIWAVYVSPDETKAVVASGGDLYFVLPGQPPALLLRDAYDRMTGRGDRKVPVGNPIYDYRALQWDASSRFIYIPRGVWEDRYPSHSALLRIDVSDSANVVEITHDTKAFGMFFVGSECICFTRVVNRGDVIWRCIVGGVEKSPKAIDERGIVMDDGTSVEGKPFASFRWSRGGLWLTGAGFSIRDYNGRWGFFSKNSDEAIFQFNGGVDPLKGRSGDGIYDVNANVLPGGRYAFLYVPMKNLRGGRREILVDGFTGQYREVPPSTLVYRNLNSLNYERVKFGLRWSDSPEFEPMFPLRPYAR</sequence>
<evidence type="ECO:0000313" key="1">
    <source>
        <dbReference type="EMBL" id="MCC8432952.1"/>
    </source>
</evidence>
<protein>
    <submittedName>
        <fullName evidence="1">Uncharacterized protein</fullName>
    </submittedName>
</protein>